<dbReference type="GO" id="GO:0006654">
    <property type="term" value="P:phosphatidic acid biosynthetic process"/>
    <property type="evidence" value="ECO:0007669"/>
    <property type="project" value="TreeGrafter"/>
</dbReference>
<feature type="transmembrane region" description="Helical" evidence="4">
    <location>
        <begin position="47"/>
        <end position="65"/>
    </location>
</feature>
<evidence type="ECO:0000313" key="6">
    <source>
        <dbReference type="EMBL" id="PJR03720.1"/>
    </source>
</evidence>
<evidence type="ECO:0000259" key="5">
    <source>
        <dbReference type="SMART" id="SM00563"/>
    </source>
</evidence>
<feature type="transmembrane region" description="Helical" evidence="4">
    <location>
        <begin position="14"/>
        <end position="35"/>
    </location>
</feature>
<dbReference type="RefSeq" id="WP_100677288.1">
    <property type="nucleotide sequence ID" value="NZ_NIPO01000001.1"/>
</dbReference>
<dbReference type="PANTHER" id="PTHR10434">
    <property type="entry name" value="1-ACYL-SN-GLYCEROL-3-PHOSPHATE ACYLTRANSFERASE"/>
    <property type="match status" value="1"/>
</dbReference>
<accession>A0A2M9R4B4</accession>
<dbReference type="InterPro" id="IPR002123">
    <property type="entry name" value="Plipid/glycerol_acylTrfase"/>
</dbReference>
<gene>
    <name evidence="6" type="ORF">CDL10_03670</name>
</gene>
<evidence type="ECO:0000256" key="4">
    <source>
        <dbReference type="SAM" id="Phobius"/>
    </source>
</evidence>
<evidence type="ECO:0000256" key="1">
    <source>
        <dbReference type="ARBA" id="ARBA00005189"/>
    </source>
</evidence>
<organism evidence="6 7">
    <name type="scientific">Avrilella dinanensis</name>
    <dbReference type="NCBI Taxonomy" id="2008672"/>
    <lineage>
        <taxon>Bacteria</taxon>
        <taxon>Pseudomonadati</taxon>
        <taxon>Bacteroidota</taxon>
        <taxon>Flavobacteriia</taxon>
        <taxon>Flavobacteriales</taxon>
        <taxon>Flavobacteriaceae</taxon>
        <taxon>Avrilella</taxon>
    </lineage>
</organism>
<evidence type="ECO:0000256" key="3">
    <source>
        <dbReference type="ARBA" id="ARBA00023315"/>
    </source>
</evidence>
<dbReference type="GO" id="GO:0003841">
    <property type="term" value="F:1-acylglycerol-3-phosphate O-acyltransferase activity"/>
    <property type="evidence" value="ECO:0007669"/>
    <property type="project" value="TreeGrafter"/>
</dbReference>
<evidence type="ECO:0000256" key="2">
    <source>
        <dbReference type="ARBA" id="ARBA00022679"/>
    </source>
</evidence>
<dbReference type="OrthoDB" id="9803035at2"/>
<name>A0A2M9R4B4_9FLAO</name>
<feature type="domain" description="Phospholipid/glycerol acyltransferase" evidence="5">
    <location>
        <begin position="77"/>
        <end position="191"/>
    </location>
</feature>
<comment type="caution">
    <text evidence="6">The sequence shown here is derived from an EMBL/GenBank/DDBJ whole genome shotgun (WGS) entry which is preliminary data.</text>
</comment>
<dbReference type="EMBL" id="NIPO01000001">
    <property type="protein sequence ID" value="PJR03720.1"/>
    <property type="molecule type" value="Genomic_DNA"/>
</dbReference>
<dbReference type="PANTHER" id="PTHR10434:SF11">
    <property type="entry name" value="1-ACYL-SN-GLYCEROL-3-PHOSPHATE ACYLTRANSFERASE"/>
    <property type="match status" value="1"/>
</dbReference>
<keyword evidence="4" id="KW-1133">Transmembrane helix</keyword>
<keyword evidence="4" id="KW-0472">Membrane</keyword>
<proteinExistence type="predicted"/>
<keyword evidence="7" id="KW-1185">Reference proteome</keyword>
<dbReference type="SUPFAM" id="SSF69593">
    <property type="entry name" value="Glycerol-3-phosphate (1)-acyltransferase"/>
    <property type="match status" value="1"/>
</dbReference>
<dbReference type="SMART" id="SM00563">
    <property type="entry name" value="PlsC"/>
    <property type="match status" value="1"/>
</dbReference>
<evidence type="ECO:0000313" key="7">
    <source>
        <dbReference type="Proteomes" id="UP000231960"/>
    </source>
</evidence>
<keyword evidence="2 6" id="KW-0808">Transferase</keyword>
<sequence length="242" mass="28493">MQILKYIAWFFWKVWFYLLMAVVILLLSPLLIISLSNERWYGFFFRLARLWAYILFYSMGFRYQLHDSQPLDKHGSYMFVANHTSMMDIMLMLILNKNPFVFIGKKELEKMPLFGFFYKKASITVDRSSSKSRKESIEKARQKLSNGMSICIFPEGQVPDEGVILDEFKDGAFRLAIDFQIPVVAYTFVGLKQHFPYRFWGGKPGKVEVYMHLLFQTDGLTQKDKPVLKQKVRDCIIVKLED</sequence>
<reference evidence="6 7" key="1">
    <citation type="submission" date="2017-06" db="EMBL/GenBank/DDBJ databases">
        <title>Description of Avrilella dinanensis gen. nov. sp. nov.</title>
        <authorList>
            <person name="Leyer C."/>
            <person name="Sassi M."/>
            <person name="Minet J."/>
            <person name="Kayal S."/>
            <person name="Cattoir V."/>
        </authorList>
    </citation>
    <scope>NUCLEOTIDE SEQUENCE [LARGE SCALE GENOMIC DNA]</scope>
    <source>
        <strain evidence="6 7">UR159</strain>
    </source>
</reference>
<dbReference type="CDD" id="cd07989">
    <property type="entry name" value="LPLAT_AGPAT-like"/>
    <property type="match status" value="1"/>
</dbReference>
<dbReference type="Pfam" id="PF01553">
    <property type="entry name" value="Acyltransferase"/>
    <property type="match status" value="1"/>
</dbReference>
<dbReference type="AlphaFoldDB" id="A0A2M9R4B4"/>
<comment type="pathway">
    <text evidence="1">Lipid metabolism.</text>
</comment>
<keyword evidence="4" id="KW-0812">Transmembrane</keyword>
<keyword evidence="3 6" id="KW-0012">Acyltransferase</keyword>
<feature type="transmembrane region" description="Helical" evidence="4">
    <location>
        <begin position="77"/>
        <end position="96"/>
    </location>
</feature>
<protein>
    <submittedName>
        <fullName evidence="6">1-acyl-sn-glycerol-3-phosphate acyltransferase</fullName>
    </submittedName>
</protein>
<dbReference type="Proteomes" id="UP000231960">
    <property type="component" value="Unassembled WGS sequence"/>
</dbReference>